<dbReference type="CDD" id="cd01428">
    <property type="entry name" value="ADK"/>
    <property type="match status" value="1"/>
</dbReference>
<evidence type="ECO:0000256" key="1">
    <source>
        <dbReference type="ARBA" id="ARBA00022679"/>
    </source>
</evidence>
<dbReference type="InterPro" id="IPR000850">
    <property type="entry name" value="Adenylat/UMP-CMP_kin"/>
</dbReference>
<dbReference type="Pfam" id="PF05191">
    <property type="entry name" value="ADK_lid"/>
    <property type="match status" value="1"/>
</dbReference>
<gene>
    <name evidence="5" type="primary">adk_39</name>
    <name evidence="5" type="ORF">SDC9_122677</name>
</gene>
<sequence length="216" mass="24152">MLKKKNLIFVGAPGAGKGTFSALLQEDHPMAHISTGDLLRDEVKRDTKLGREAAALMKEGKLVPDEVIAGMVRDRLAQPDCESGFILDGFPRTIRQAELLDEALASLGRKLDRVVYFKVDDDTILKRLTARQNCRKCGKIYNKIFMPPTVADVCDACGDTLYQRADDSLETAKARLDVFYRQTSPLIDHYRKRGLLFEITGLDRDKVHAELTAELA</sequence>
<accession>A0A645CFL1</accession>
<dbReference type="GO" id="GO:0004017">
    <property type="term" value="F:AMP kinase activity"/>
    <property type="evidence" value="ECO:0007669"/>
    <property type="project" value="UniProtKB-EC"/>
</dbReference>
<dbReference type="Pfam" id="PF00406">
    <property type="entry name" value="ADK"/>
    <property type="match status" value="1"/>
</dbReference>
<dbReference type="NCBIfam" id="TIGR01351">
    <property type="entry name" value="adk"/>
    <property type="match status" value="1"/>
</dbReference>
<dbReference type="NCBIfam" id="NF001380">
    <property type="entry name" value="PRK00279.1-2"/>
    <property type="match status" value="1"/>
</dbReference>
<dbReference type="AlphaFoldDB" id="A0A645CFL1"/>
<dbReference type="PROSITE" id="PS00113">
    <property type="entry name" value="ADENYLATE_KINASE"/>
    <property type="match status" value="1"/>
</dbReference>
<protein>
    <submittedName>
        <fullName evidence="5">Adenylate kinase</fullName>
        <ecNumber evidence="5">2.7.4.3</ecNumber>
    </submittedName>
</protein>
<organism evidence="5">
    <name type="scientific">bioreactor metagenome</name>
    <dbReference type="NCBI Taxonomy" id="1076179"/>
    <lineage>
        <taxon>unclassified sequences</taxon>
        <taxon>metagenomes</taxon>
        <taxon>ecological metagenomes</taxon>
    </lineage>
</organism>
<keyword evidence="1 5" id="KW-0808">Transferase</keyword>
<proteinExistence type="inferred from homology"/>
<dbReference type="InterPro" id="IPR006259">
    <property type="entry name" value="Adenyl_kin_sub"/>
</dbReference>
<dbReference type="GO" id="GO:0005524">
    <property type="term" value="F:ATP binding"/>
    <property type="evidence" value="ECO:0007669"/>
    <property type="project" value="InterPro"/>
</dbReference>
<dbReference type="HAMAP" id="MF_00235">
    <property type="entry name" value="Adenylate_kinase_Adk"/>
    <property type="match status" value="1"/>
</dbReference>
<dbReference type="EC" id="2.7.4.3" evidence="5"/>
<evidence type="ECO:0000313" key="5">
    <source>
        <dbReference type="EMBL" id="MPM75683.1"/>
    </source>
</evidence>
<comment type="caution">
    <text evidence="5">The sequence shown here is derived from an EMBL/GenBank/DDBJ whole genome shotgun (WGS) entry which is preliminary data.</text>
</comment>
<dbReference type="Gene3D" id="3.40.50.300">
    <property type="entry name" value="P-loop containing nucleotide triphosphate hydrolases"/>
    <property type="match status" value="1"/>
</dbReference>
<dbReference type="InterPro" id="IPR033690">
    <property type="entry name" value="Adenylat_kinase_CS"/>
</dbReference>
<dbReference type="EMBL" id="VSSQ01026788">
    <property type="protein sequence ID" value="MPM75683.1"/>
    <property type="molecule type" value="Genomic_DNA"/>
</dbReference>
<dbReference type="SUPFAM" id="SSF52540">
    <property type="entry name" value="P-loop containing nucleoside triphosphate hydrolases"/>
    <property type="match status" value="1"/>
</dbReference>
<name>A0A645CFL1_9ZZZZ</name>
<dbReference type="FunFam" id="3.40.50.300:FF:000106">
    <property type="entry name" value="Adenylate kinase mitochondrial"/>
    <property type="match status" value="1"/>
</dbReference>
<dbReference type="PRINTS" id="PR00094">
    <property type="entry name" value="ADENYLTKNASE"/>
</dbReference>
<dbReference type="PANTHER" id="PTHR23359">
    <property type="entry name" value="NUCLEOTIDE KINASE"/>
    <property type="match status" value="1"/>
</dbReference>
<dbReference type="InterPro" id="IPR027417">
    <property type="entry name" value="P-loop_NTPase"/>
</dbReference>
<feature type="domain" description="Adenylate kinase active site lid" evidence="4">
    <location>
        <begin position="132"/>
        <end position="166"/>
    </location>
</feature>
<dbReference type="InterPro" id="IPR007862">
    <property type="entry name" value="Adenylate_kinase_lid-dom"/>
</dbReference>
<keyword evidence="2" id="KW-0547">Nucleotide-binding</keyword>
<dbReference type="NCBIfam" id="NF001381">
    <property type="entry name" value="PRK00279.1-3"/>
    <property type="match status" value="1"/>
</dbReference>
<reference evidence="5" key="1">
    <citation type="submission" date="2019-08" db="EMBL/GenBank/DDBJ databases">
        <authorList>
            <person name="Kucharzyk K."/>
            <person name="Murdoch R.W."/>
            <person name="Higgins S."/>
            <person name="Loffler F."/>
        </authorList>
    </citation>
    <scope>NUCLEOTIDE SEQUENCE</scope>
</reference>
<dbReference type="NCBIfam" id="NF011100">
    <property type="entry name" value="PRK14527.1"/>
    <property type="match status" value="1"/>
</dbReference>
<evidence type="ECO:0000256" key="2">
    <source>
        <dbReference type="ARBA" id="ARBA00022741"/>
    </source>
</evidence>
<keyword evidence="3 5" id="KW-0418">Kinase</keyword>
<evidence type="ECO:0000259" key="4">
    <source>
        <dbReference type="Pfam" id="PF05191"/>
    </source>
</evidence>
<evidence type="ECO:0000256" key="3">
    <source>
        <dbReference type="ARBA" id="ARBA00022777"/>
    </source>
</evidence>